<dbReference type="GO" id="GO:0015648">
    <property type="term" value="F:lipid-linked peptidoglycan transporter activity"/>
    <property type="evidence" value="ECO:0007669"/>
    <property type="project" value="TreeGrafter"/>
</dbReference>
<feature type="region of interest" description="Disordered" evidence="6">
    <location>
        <begin position="464"/>
        <end position="531"/>
    </location>
</feature>
<feature type="transmembrane region" description="Helical" evidence="7">
    <location>
        <begin position="136"/>
        <end position="154"/>
    </location>
</feature>
<dbReference type="GO" id="GO:0032153">
    <property type="term" value="C:cell division site"/>
    <property type="evidence" value="ECO:0007669"/>
    <property type="project" value="TreeGrafter"/>
</dbReference>
<proteinExistence type="predicted"/>
<dbReference type="GO" id="GO:0005886">
    <property type="term" value="C:plasma membrane"/>
    <property type="evidence" value="ECO:0007669"/>
    <property type="project" value="TreeGrafter"/>
</dbReference>
<evidence type="ECO:0000256" key="6">
    <source>
        <dbReference type="SAM" id="MobiDB-lite"/>
    </source>
</evidence>
<reference evidence="8" key="2">
    <citation type="journal article" date="2021" name="PeerJ">
        <title>Extensive microbial diversity within the chicken gut microbiome revealed by metagenomics and culture.</title>
        <authorList>
            <person name="Gilroy R."/>
            <person name="Ravi A."/>
            <person name="Getino M."/>
            <person name="Pursley I."/>
            <person name="Horton D.L."/>
            <person name="Alikhan N.F."/>
            <person name="Baker D."/>
            <person name="Gharbi K."/>
            <person name="Hall N."/>
            <person name="Watson M."/>
            <person name="Adriaenssens E.M."/>
            <person name="Foster-Nyarko E."/>
            <person name="Jarju S."/>
            <person name="Secka A."/>
            <person name="Antonio M."/>
            <person name="Oren A."/>
            <person name="Chaudhuri R.R."/>
            <person name="La Ragione R."/>
            <person name="Hildebrand F."/>
            <person name="Pallen M.J."/>
        </authorList>
    </citation>
    <scope>NUCLEOTIDE SEQUENCE</scope>
    <source>
        <strain evidence="8">ChiSjej4B22-8148</strain>
    </source>
</reference>
<feature type="transmembrane region" description="Helical" evidence="7">
    <location>
        <begin position="81"/>
        <end position="100"/>
    </location>
</feature>
<feature type="transmembrane region" description="Helical" evidence="7">
    <location>
        <begin position="238"/>
        <end position="258"/>
    </location>
</feature>
<feature type="transmembrane region" description="Helical" evidence="7">
    <location>
        <begin position="202"/>
        <end position="232"/>
    </location>
</feature>
<organism evidence="8 9">
    <name type="scientific">Candidatus Choladousia intestinavium</name>
    <dbReference type="NCBI Taxonomy" id="2840727"/>
    <lineage>
        <taxon>Bacteria</taxon>
        <taxon>Bacillati</taxon>
        <taxon>Bacillota</taxon>
        <taxon>Clostridia</taxon>
        <taxon>Lachnospirales</taxon>
        <taxon>Lachnospiraceae</taxon>
        <taxon>Lachnospiraceae incertae sedis</taxon>
        <taxon>Candidatus Choladousia</taxon>
    </lineage>
</organism>
<reference evidence="8" key="1">
    <citation type="submission" date="2020-10" db="EMBL/GenBank/DDBJ databases">
        <authorList>
            <person name="Gilroy R."/>
        </authorList>
    </citation>
    <scope>NUCLEOTIDE SEQUENCE</scope>
    <source>
        <strain evidence="8">ChiSjej4B22-8148</strain>
    </source>
</reference>
<feature type="transmembrane region" description="Helical" evidence="7">
    <location>
        <begin position="50"/>
        <end position="69"/>
    </location>
</feature>
<feature type="transmembrane region" description="Helical" evidence="7">
    <location>
        <begin position="279"/>
        <end position="303"/>
    </location>
</feature>
<dbReference type="PANTHER" id="PTHR30474">
    <property type="entry name" value="CELL CYCLE PROTEIN"/>
    <property type="match status" value="1"/>
</dbReference>
<gene>
    <name evidence="8" type="ORF">IAB31_10745</name>
</gene>
<dbReference type="PANTHER" id="PTHR30474:SF3">
    <property type="entry name" value="PEPTIDOGLYCAN GLYCOSYLTRANSFERASE RODA"/>
    <property type="match status" value="1"/>
</dbReference>
<dbReference type="Proteomes" id="UP000886757">
    <property type="component" value="Unassembled WGS sequence"/>
</dbReference>
<protein>
    <submittedName>
        <fullName evidence="8">FtsW/RodA/SpoVE family cell cycle protein</fullName>
    </submittedName>
</protein>
<feature type="transmembrane region" description="Helical" evidence="7">
    <location>
        <begin position="353"/>
        <end position="377"/>
    </location>
</feature>
<keyword evidence="5 7" id="KW-0472">Membrane</keyword>
<keyword evidence="3" id="KW-0133">Cell shape</keyword>
<dbReference type="EMBL" id="DVGK01000119">
    <property type="protein sequence ID" value="HIR14384.1"/>
    <property type="molecule type" value="Genomic_DNA"/>
</dbReference>
<sequence length="531" mass="59409">MALYTFQCFTVFRKRSDEDRDFLFLRQNVLMFFLHFVAFTVLYLEIGEVTVLLFYAAQAVYLAAVLLLFTKIYPKASRLLVNNMCMLITVGFIMITRLSYDQSIKQFQIIVVSTVVALIIPVLIRKLRFITKMYWFYTLVGIGLLALVAIAAQSTNGAKLSFSFGGISVQPSEFVKIIYVFAIAGLLKNARDFRRVAIATGLAALHVLILVVSRDLGSAVIFFVTYLVVLFVATKNPFYVLAGLLAGSGAAVGAYFLFSHIRVRVQAWRDPFADYQVGGYQISQSLFSIAAGSWFGTGLYQGSPEAIPYVEQDFMFSAIAEELGSIFGICLILVCMSCFIMFVNIAMQLTNRFYRLVAVGLGATYATQVFLTIGGGIKLIPMTGVTLPLVSYGGSSALSTLIMFSIVQGLYMLQRDEEKKNERKIFYQENRPYQEPYRGGAAYPTYGSQGGYAPDGWSGGDRPYGRDGYGYGPDEYGRDGYGYEPDEYGSDGYGEDGYGYEPEEYGYGPDQYGSDEYQETPYEERPDRRYW</sequence>
<evidence type="ECO:0000256" key="5">
    <source>
        <dbReference type="ARBA" id="ARBA00023136"/>
    </source>
</evidence>
<feature type="transmembrane region" description="Helical" evidence="7">
    <location>
        <begin position="23"/>
        <end position="44"/>
    </location>
</feature>
<keyword evidence="2 7" id="KW-0812">Transmembrane</keyword>
<keyword evidence="4 7" id="KW-1133">Transmembrane helix</keyword>
<feature type="transmembrane region" description="Helical" evidence="7">
    <location>
        <begin position="323"/>
        <end position="346"/>
    </location>
</feature>
<comment type="subcellular location">
    <subcellularLocation>
        <location evidence="1">Membrane</location>
        <topology evidence="1">Multi-pass membrane protein</topology>
    </subcellularLocation>
</comment>
<evidence type="ECO:0000313" key="8">
    <source>
        <dbReference type="EMBL" id="HIR14384.1"/>
    </source>
</evidence>
<feature type="transmembrane region" description="Helical" evidence="7">
    <location>
        <begin position="106"/>
        <end position="124"/>
    </location>
</feature>
<dbReference type="InterPro" id="IPR001182">
    <property type="entry name" value="FtsW/RodA"/>
</dbReference>
<evidence type="ECO:0000256" key="2">
    <source>
        <dbReference type="ARBA" id="ARBA00022692"/>
    </source>
</evidence>
<evidence type="ECO:0000313" key="9">
    <source>
        <dbReference type="Proteomes" id="UP000886757"/>
    </source>
</evidence>
<evidence type="ECO:0000256" key="4">
    <source>
        <dbReference type="ARBA" id="ARBA00022989"/>
    </source>
</evidence>
<dbReference type="GO" id="GO:0051301">
    <property type="term" value="P:cell division"/>
    <property type="evidence" value="ECO:0007669"/>
    <property type="project" value="InterPro"/>
</dbReference>
<evidence type="ECO:0000256" key="7">
    <source>
        <dbReference type="SAM" id="Phobius"/>
    </source>
</evidence>
<accession>A0A9D1D9T5</accession>
<dbReference type="GO" id="GO:0008360">
    <property type="term" value="P:regulation of cell shape"/>
    <property type="evidence" value="ECO:0007669"/>
    <property type="project" value="UniProtKB-KW"/>
</dbReference>
<evidence type="ECO:0000256" key="3">
    <source>
        <dbReference type="ARBA" id="ARBA00022960"/>
    </source>
</evidence>
<feature type="compositionally biased region" description="Basic and acidic residues" evidence="6">
    <location>
        <begin position="522"/>
        <end position="531"/>
    </location>
</feature>
<evidence type="ECO:0000256" key="1">
    <source>
        <dbReference type="ARBA" id="ARBA00004141"/>
    </source>
</evidence>
<feature type="transmembrane region" description="Helical" evidence="7">
    <location>
        <begin position="389"/>
        <end position="413"/>
    </location>
</feature>
<comment type="caution">
    <text evidence="8">The sequence shown here is derived from an EMBL/GenBank/DDBJ whole genome shotgun (WGS) entry which is preliminary data.</text>
</comment>
<dbReference type="AlphaFoldDB" id="A0A9D1D9T5"/>
<feature type="transmembrane region" description="Helical" evidence="7">
    <location>
        <begin position="174"/>
        <end position="190"/>
    </location>
</feature>
<name>A0A9D1D9T5_9FIRM</name>
<dbReference type="Pfam" id="PF01098">
    <property type="entry name" value="FTSW_RODA_SPOVE"/>
    <property type="match status" value="1"/>
</dbReference>